<proteinExistence type="predicted"/>
<reference evidence="2 3" key="1">
    <citation type="submission" date="2024-01" db="EMBL/GenBank/DDBJ databases">
        <title>Genome assemblies of Stephania.</title>
        <authorList>
            <person name="Yang L."/>
        </authorList>
    </citation>
    <scope>NUCLEOTIDE SEQUENCE [LARGE SCALE GENOMIC DNA]</scope>
    <source>
        <strain evidence="2">YNDBR</strain>
        <tissue evidence="2">Leaf</tissue>
    </source>
</reference>
<evidence type="ECO:0000256" key="1">
    <source>
        <dbReference type="SAM" id="MobiDB-lite"/>
    </source>
</evidence>
<keyword evidence="3" id="KW-1185">Reference proteome</keyword>
<comment type="caution">
    <text evidence="2">The sequence shown here is derived from an EMBL/GenBank/DDBJ whole genome shotgun (WGS) entry which is preliminary data.</text>
</comment>
<feature type="compositionally biased region" description="Basic and acidic residues" evidence="1">
    <location>
        <begin position="60"/>
        <end position="90"/>
    </location>
</feature>
<evidence type="ECO:0000313" key="3">
    <source>
        <dbReference type="Proteomes" id="UP001420932"/>
    </source>
</evidence>
<evidence type="ECO:0000313" key="2">
    <source>
        <dbReference type="EMBL" id="KAK9087365.1"/>
    </source>
</evidence>
<feature type="compositionally biased region" description="Low complexity" evidence="1">
    <location>
        <begin position="40"/>
        <end position="54"/>
    </location>
</feature>
<feature type="region of interest" description="Disordered" evidence="1">
    <location>
        <begin position="35"/>
        <end position="96"/>
    </location>
</feature>
<dbReference type="Proteomes" id="UP001420932">
    <property type="component" value="Unassembled WGS sequence"/>
</dbReference>
<organism evidence="2 3">
    <name type="scientific">Stephania yunnanensis</name>
    <dbReference type="NCBI Taxonomy" id="152371"/>
    <lineage>
        <taxon>Eukaryota</taxon>
        <taxon>Viridiplantae</taxon>
        <taxon>Streptophyta</taxon>
        <taxon>Embryophyta</taxon>
        <taxon>Tracheophyta</taxon>
        <taxon>Spermatophyta</taxon>
        <taxon>Magnoliopsida</taxon>
        <taxon>Ranunculales</taxon>
        <taxon>Menispermaceae</taxon>
        <taxon>Menispermoideae</taxon>
        <taxon>Cissampelideae</taxon>
        <taxon>Stephania</taxon>
    </lineage>
</organism>
<protein>
    <submittedName>
        <fullName evidence="2">Uncharacterized protein</fullName>
    </submittedName>
</protein>
<accession>A0AAP0E8K4</accession>
<gene>
    <name evidence="2" type="ORF">Syun_029759</name>
</gene>
<sequence>MPNDDHMFLPFNENDPEEMLLMDVLSNAAIAKQLEKHRSNSISSSSTNTTTTNNYGEAQTVKEEEVNSEESRESDAGKSSKRDEHYEAYRGVRRRP</sequence>
<dbReference type="AlphaFoldDB" id="A0AAP0E8K4"/>
<dbReference type="EMBL" id="JBBNAF010000013">
    <property type="protein sequence ID" value="KAK9087365.1"/>
    <property type="molecule type" value="Genomic_DNA"/>
</dbReference>
<name>A0AAP0E8K4_9MAGN</name>